<proteinExistence type="predicted"/>
<keyword evidence="1" id="KW-0732">Signal</keyword>
<sequence>MLGLWLFSAVCFAVSLSFPADLLESARLLSDVSSMSDSMSVRVEIDDMLDSEDQSLLSFCDGGVGFVTIVATAELRDTLDLDDFSTASLFALDGSDSTSGLRWSFEREQDFSGDWTDLVRIGLRSCVLSILYVLESNCLDLRSFRASRSSS</sequence>
<evidence type="ECO:0000313" key="2">
    <source>
        <dbReference type="EMBL" id="CAG6592268.1"/>
    </source>
</evidence>
<organism evidence="2">
    <name type="scientific">Culex pipiens</name>
    <name type="common">House mosquito</name>
    <dbReference type="NCBI Taxonomy" id="7175"/>
    <lineage>
        <taxon>Eukaryota</taxon>
        <taxon>Metazoa</taxon>
        <taxon>Ecdysozoa</taxon>
        <taxon>Arthropoda</taxon>
        <taxon>Hexapoda</taxon>
        <taxon>Insecta</taxon>
        <taxon>Pterygota</taxon>
        <taxon>Neoptera</taxon>
        <taxon>Endopterygota</taxon>
        <taxon>Diptera</taxon>
        <taxon>Nematocera</taxon>
        <taxon>Culicoidea</taxon>
        <taxon>Culicidae</taxon>
        <taxon>Culicinae</taxon>
        <taxon>Culicini</taxon>
        <taxon>Culex</taxon>
        <taxon>Culex</taxon>
    </lineage>
</organism>
<protein>
    <submittedName>
        <fullName evidence="2">(northern house mosquito) hypothetical protein</fullName>
    </submittedName>
</protein>
<reference evidence="2" key="1">
    <citation type="submission" date="2021-05" db="EMBL/GenBank/DDBJ databases">
        <authorList>
            <person name="Alioto T."/>
            <person name="Alioto T."/>
            <person name="Gomez Garrido J."/>
        </authorList>
    </citation>
    <scope>NUCLEOTIDE SEQUENCE</scope>
</reference>
<evidence type="ECO:0000256" key="1">
    <source>
        <dbReference type="SAM" id="SignalP"/>
    </source>
</evidence>
<feature type="signal peptide" evidence="1">
    <location>
        <begin position="1"/>
        <end position="17"/>
    </location>
</feature>
<dbReference type="EMBL" id="HBUE01328935">
    <property type="protein sequence ID" value="CAG6592268.1"/>
    <property type="molecule type" value="Transcribed_RNA"/>
</dbReference>
<accession>A0A8D8P8S7</accession>
<name>A0A8D8P8S7_CULPI</name>
<dbReference type="AlphaFoldDB" id="A0A8D8P8S7"/>
<feature type="chain" id="PRO_5036261658" evidence="1">
    <location>
        <begin position="18"/>
        <end position="151"/>
    </location>
</feature>
<dbReference type="EMBL" id="HBUE01222269">
    <property type="protein sequence ID" value="CAG6540201.1"/>
    <property type="molecule type" value="Transcribed_RNA"/>
</dbReference>